<name>A0A6J7IQA1_9ZZZZ</name>
<keyword evidence="5 6" id="KW-0472">Membrane</keyword>
<evidence type="ECO:0000313" key="7">
    <source>
        <dbReference type="EMBL" id="CAB4932905.1"/>
    </source>
</evidence>
<evidence type="ECO:0000256" key="1">
    <source>
        <dbReference type="ARBA" id="ARBA00004651"/>
    </source>
</evidence>
<feature type="transmembrane region" description="Helical" evidence="6">
    <location>
        <begin position="208"/>
        <end position="226"/>
    </location>
</feature>
<feature type="transmembrane region" description="Helical" evidence="6">
    <location>
        <begin position="247"/>
        <end position="267"/>
    </location>
</feature>
<dbReference type="PANTHER" id="PTHR30213:SF0">
    <property type="entry name" value="UPF0761 MEMBRANE PROTEIN YIHY"/>
    <property type="match status" value="1"/>
</dbReference>
<evidence type="ECO:0000256" key="4">
    <source>
        <dbReference type="ARBA" id="ARBA00022989"/>
    </source>
</evidence>
<sequence>MATEQPQSKELLCVREGGSGFLVTVVRRLGGRTTWWGRVADLGLGVVSRYGRHHGSVLAGGLAFFTALAITPLVVAFGALAGLVIDPTRLELAMQELIAQFPSASVLEPFANELISLAKSTSSTGLTVAGAVGIAVAIFGSTRIVTATRQILDVAFEHPHARRGLVLRALSVLVILLGIIVMMILLVLLTVVPVVLNALHVEGFVRDIFSGPLIWILVLLLVYALLRTIYHLGPVQRGALTWWSPGAAVVTAWLVLMTLGLNIYVSYSSTLDVAVALLGGVAVLLLWLYLSAMGIVIGAEWEGIRCAGNSTKPRRLRTGAS</sequence>
<evidence type="ECO:0000256" key="2">
    <source>
        <dbReference type="ARBA" id="ARBA00022475"/>
    </source>
</evidence>
<dbReference type="Pfam" id="PF03631">
    <property type="entry name" value="Virul_fac_BrkB"/>
    <property type="match status" value="1"/>
</dbReference>
<keyword evidence="3 6" id="KW-0812">Transmembrane</keyword>
<organism evidence="7">
    <name type="scientific">freshwater metagenome</name>
    <dbReference type="NCBI Taxonomy" id="449393"/>
    <lineage>
        <taxon>unclassified sequences</taxon>
        <taxon>metagenomes</taxon>
        <taxon>ecological metagenomes</taxon>
    </lineage>
</organism>
<evidence type="ECO:0000256" key="3">
    <source>
        <dbReference type="ARBA" id="ARBA00022692"/>
    </source>
</evidence>
<dbReference type="AlphaFoldDB" id="A0A6J7IQA1"/>
<gene>
    <name evidence="7" type="ORF">UFOPK3610_02030</name>
</gene>
<reference evidence="7" key="1">
    <citation type="submission" date="2020-05" db="EMBL/GenBank/DDBJ databases">
        <authorList>
            <person name="Chiriac C."/>
            <person name="Salcher M."/>
            <person name="Ghai R."/>
            <person name="Kavagutti S V."/>
        </authorList>
    </citation>
    <scope>NUCLEOTIDE SEQUENCE</scope>
</reference>
<keyword evidence="2" id="KW-1003">Cell membrane</keyword>
<feature type="transmembrane region" description="Helical" evidence="6">
    <location>
        <begin position="273"/>
        <end position="297"/>
    </location>
</feature>
<evidence type="ECO:0000256" key="5">
    <source>
        <dbReference type="ARBA" id="ARBA00023136"/>
    </source>
</evidence>
<dbReference type="InterPro" id="IPR017039">
    <property type="entry name" value="Virul_fac_BrkB"/>
</dbReference>
<dbReference type="PIRSF" id="PIRSF035875">
    <property type="entry name" value="RNase_BN"/>
    <property type="match status" value="1"/>
</dbReference>
<protein>
    <submittedName>
        <fullName evidence="7">Unannotated protein</fullName>
    </submittedName>
</protein>
<evidence type="ECO:0000256" key="6">
    <source>
        <dbReference type="SAM" id="Phobius"/>
    </source>
</evidence>
<feature type="transmembrane region" description="Helical" evidence="6">
    <location>
        <begin position="57"/>
        <end position="85"/>
    </location>
</feature>
<accession>A0A6J7IQA1</accession>
<feature type="transmembrane region" description="Helical" evidence="6">
    <location>
        <begin position="126"/>
        <end position="145"/>
    </location>
</feature>
<feature type="transmembrane region" description="Helical" evidence="6">
    <location>
        <begin position="165"/>
        <end position="196"/>
    </location>
</feature>
<dbReference type="PANTHER" id="PTHR30213">
    <property type="entry name" value="INNER MEMBRANE PROTEIN YHJD"/>
    <property type="match status" value="1"/>
</dbReference>
<dbReference type="EMBL" id="CAFBMR010000160">
    <property type="protein sequence ID" value="CAB4932905.1"/>
    <property type="molecule type" value="Genomic_DNA"/>
</dbReference>
<proteinExistence type="predicted"/>
<keyword evidence="4 6" id="KW-1133">Transmembrane helix</keyword>
<dbReference type="GO" id="GO:0005886">
    <property type="term" value="C:plasma membrane"/>
    <property type="evidence" value="ECO:0007669"/>
    <property type="project" value="UniProtKB-SubCell"/>
</dbReference>
<comment type="subcellular location">
    <subcellularLocation>
        <location evidence="1">Cell membrane</location>
        <topology evidence="1">Multi-pass membrane protein</topology>
    </subcellularLocation>
</comment>